<evidence type="ECO:0000313" key="1">
    <source>
        <dbReference type="Proteomes" id="UP000887580"/>
    </source>
</evidence>
<dbReference type="WBParaSite" id="PS1159_v2.g23999.t1">
    <property type="protein sequence ID" value="PS1159_v2.g23999.t1"/>
    <property type="gene ID" value="PS1159_v2.g23999"/>
</dbReference>
<evidence type="ECO:0000313" key="2">
    <source>
        <dbReference type="WBParaSite" id="PS1159_v2.g23999.t1"/>
    </source>
</evidence>
<proteinExistence type="predicted"/>
<name>A0AC35G4N7_9BILA</name>
<organism evidence="1 2">
    <name type="scientific">Panagrolaimus sp. PS1159</name>
    <dbReference type="NCBI Taxonomy" id="55785"/>
    <lineage>
        <taxon>Eukaryota</taxon>
        <taxon>Metazoa</taxon>
        <taxon>Ecdysozoa</taxon>
        <taxon>Nematoda</taxon>
        <taxon>Chromadorea</taxon>
        <taxon>Rhabditida</taxon>
        <taxon>Tylenchina</taxon>
        <taxon>Panagrolaimomorpha</taxon>
        <taxon>Panagrolaimoidea</taxon>
        <taxon>Panagrolaimidae</taxon>
        <taxon>Panagrolaimus</taxon>
    </lineage>
</organism>
<protein>
    <submittedName>
        <fullName evidence="2">Uncharacterized protein</fullName>
    </submittedName>
</protein>
<reference evidence="2" key="1">
    <citation type="submission" date="2022-11" db="UniProtKB">
        <authorList>
            <consortium name="WormBaseParasite"/>
        </authorList>
    </citation>
    <scope>IDENTIFICATION</scope>
</reference>
<accession>A0AC35G4N7</accession>
<dbReference type="Proteomes" id="UP000887580">
    <property type="component" value="Unplaced"/>
</dbReference>
<sequence>MYPFNRIRDFRVRSNKTPKPDLVESAGVGFSNTNVVEEDTGTNSPETKNFIASVLELSTPDQRWSSNRCGSVTEEKSYGFYGLTRNIHSVANGLKPVLMILRIMGFFPQISVLSRRNPWRKNTGQLFLFIFSCLIIAFNAHIYYNNVKISILYNWRFGFLHAATVSHLISGIKPLVNAGLILLFIWRIKKHVKMIKMMDTLDLCFR</sequence>